<dbReference type="EMBL" id="KQ981820">
    <property type="protein sequence ID" value="KYN35168.1"/>
    <property type="molecule type" value="Genomic_DNA"/>
</dbReference>
<gene>
    <name evidence="1" type="ORF">ALC56_10342</name>
</gene>
<evidence type="ECO:0000313" key="1">
    <source>
        <dbReference type="EMBL" id="KYN35168.1"/>
    </source>
</evidence>
<name>A0A195F3Y3_9HYME</name>
<keyword evidence="2" id="KW-1185">Reference proteome</keyword>
<evidence type="ECO:0000313" key="2">
    <source>
        <dbReference type="Proteomes" id="UP000078541"/>
    </source>
</evidence>
<accession>A0A195F3Y3</accession>
<organism evidence="1 2">
    <name type="scientific">Trachymyrmex septentrionalis</name>
    <dbReference type="NCBI Taxonomy" id="34720"/>
    <lineage>
        <taxon>Eukaryota</taxon>
        <taxon>Metazoa</taxon>
        <taxon>Ecdysozoa</taxon>
        <taxon>Arthropoda</taxon>
        <taxon>Hexapoda</taxon>
        <taxon>Insecta</taxon>
        <taxon>Pterygota</taxon>
        <taxon>Neoptera</taxon>
        <taxon>Endopterygota</taxon>
        <taxon>Hymenoptera</taxon>
        <taxon>Apocrita</taxon>
        <taxon>Aculeata</taxon>
        <taxon>Formicoidea</taxon>
        <taxon>Formicidae</taxon>
        <taxon>Myrmicinae</taxon>
        <taxon>Trachymyrmex</taxon>
    </lineage>
</organism>
<dbReference type="AlphaFoldDB" id="A0A195F3Y3"/>
<protein>
    <submittedName>
        <fullName evidence="1">Uncharacterized protein</fullName>
    </submittedName>
</protein>
<reference evidence="1 2" key="1">
    <citation type="submission" date="2016-03" db="EMBL/GenBank/DDBJ databases">
        <title>Trachymyrmex septentrionalis WGS genome.</title>
        <authorList>
            <person name="Nygaard S."/>
            <person name="Hu H."/>
            <person name="Boomsma J."/>
            <person name="Zhang G."/>
        </authorList>
    </citation>
    <scope>NUCLEOTIDE SEQUENCE [LARGE SCALE GENOMIC DNA]</scope>
    <source>
        <strain evidence="1">Tsep2-gDNA-1</strain>
        <tissue evidence="1">Whole body</tissue>
    </source>
</reference>
<proteinExistence type="predicted"/>
<sequence>MCSCEARLYLHKINFTLTKLAANGYILRYATRYYGFTVVSYNVRGDKLPRDHYPIKAGVRNDDISRIVSLNRSISETRTYATIDGDIAAHRIEDKRSENGGPFSIPKVAPIDNVCVQNARLANAFLAFENLCVHELACCHCRGVHKSFVEKIPSALCPIQLLSRVLTRWRADSQSNQFGTESKVGGCGLGWCVSSLTLMPLEWNGKCFFGGGGEKAYCYTKFTRRYVEFVMFQINCI</sequence>
<dbReference type="Proteomes" id="UP000078541">
    <property type="component" value="Unassembled WGS sequence"/>
</dbReference>